<reference evidence="1" key="2">
    <citation type="submission" date="2021-02" db="EMBL/GenBank/DDBJ databases">
        <authorList>
            <person name="Kimball J.A."/>
            <person name="Haas M.W."/>
            <person name="Macchietto M."/>
            <person name="Kono T."/>
            <person name="Duquette J."/>
            <person name="Shao M."/>
        </authorList>
    </citation>
    <scope>NUCLEOTIDE SEQUENCE</scope>
    <source>
        <tissue evidence="1">Fresh leaf tissue</tissue>
    </source>
</reference>
<organism evidence="1 2">
    <name type="scientific">Zizania palustris</name>
    <name type="common">Northern wild rice</name>
    <dbReference type="NCBI Taxonomy" id="103762"/>
    <lineage>
        <taxon>Eukaryota</taxon>
        <taxon>Viridiplantae</taxon>
        <taxon>Streptophyta</taxon>
        <taxon>Embryophyta</taxon>
        <taxon>Tracheophyta</taxon>
        <taxon>Spermatophyta</taxon>
        <taxon>Magnoliopsida</taxon>
        <taxon>Liliopsida</taxon>
        <taxon>Poales</taxon>
        <taxon>Poaceae</taxon>
        <taxon>BOP clade</taxon>
        <taxon>Oryzoideae</taxon>
        <taxon>Oryzeae</taxon>
        <taxon>Zizaniinae</taxon>
        <taxon>Zizania</taxon>
    </lineage>
</organism>
<reference evidence="1" key="1">
    <citation type="journal article" date="2021" name="bioRxiv">
        <title>Whole Genome Assembly and Annotation of Northern Wild Rice, Zizania palustris L., Supports a Whole Genome Duplication in the Zizania Genus.</title>
        <authorList>
            <person name="Haas M."/>
            <person name="Kono T."/>
            <person name="Macchietto M."/>
            <person name="Millas R."/>
            <person name="McGilp L."/>
            <person name="Shao M."/>
            <person name="Duquette J."/>
            <person name="Hirsch C.N."/>
            <person name="Kimball J."/>
        </authorList>
    </citation>
    <scope>NUCLEOTIDE SEQUENCE</scope>
    <source>
        <tissue evidence="1">Fresh leaf tissue</tissue>
    </source>
</reference>
<comment type="caution">
    <text evidence="1">The sequence shown here is derived from an EMBL/GenBank/DDBJ whole genome shotgun (WGS) entry which is preliminary data.</text>
</comment>
<keyword evidence="2" id="KW-1185">Reference proteome</keyword>
<gene>
    <name evidence="1" type="ORF">GUJ93_ZPchr0002g23790</name>
</gene>
<evidence type="ECO:0000313" key="2">
    <source>
        <dbReference type="Proteomes" id="UP000729402"/>
    </source>
</evidence>
<evidence type="ECO:0000313" key="1">
    <source>
        <dbReference type="EMBL" id="KAG8058026.1"/>
    </source>
</evidence>
<name>A0A8J5SH24_ZIZPA</name>
<dbReference type="EMBL" id="JAAALK010000287">
    <property type="protein sequence ID" value="KAG8058026.1"/>
    <property type="molecule type" value="Genomic_DNA"/>
</dbReference>
<accession>A0A8J5SH24</accession>
<proteinExistence type="predicted"/>
<protein>
    <submittedName>
        <fullName evidence="1">Uncharacterized protein</fullName>
    </submittedName>
</protein>
<dbReference type="Proteomes" id="UP000729402">
    <property type="component" value="Unassembled WGS sequence"/>
</dbReference>
<dbReference type="AlphaFoldDB" id="A0A8J5SH24"/>
<sequence length="137" mass="15582">MKYLIGTWYWDRQATDFVPVSCVNLWYCVVATVEFWAQCSCTRIAGRPPAHEKPGLRLLLLVIRHGPLLLWRCHSPIHSLIHAELQLLWWPGNHLCKAGWVRSLGDYLERLRAVLLLRRSESVIGSVSGSGGLVLLL</sequence>